<proteinExistence type="predicted"/>
<keyword evidence="3" id="KW-1185">Reference proteome</keyword>
<keyword evidence="1" id="KW-0472">Membrane</keyword>
<keyword evidence="2" id="KW-0012">Acyltransferase</keyword>
<keyword evidence="1" id="KW-0812">Transmembrane</keyword>
<organism evidence="2 3">
    <name type="scientific">Pseudosulfitobacter pseudonitzschiae</name>
    <dbReference type="NCBI Taxonomy" id="1402135"/>
    <lineage>
        <taxon>Bacteria</taxon>
        <taxon>Pseudomonadati</taxon>
        <taxon>Pseudomonadota</taxon>
        <taxon>Alphaproteobacteria</taxon>
        <taxon>Rhodobacterales</taxon>
        <taxon>Roseobacteraceae</taxon>
        <taxon>Pseudosulfitobacter</taxon>
    </lineage>
</organism>
<keyword evidence="1" id="KW-1133">Transmembrane helix</keyword>
<accession>A0A073J9S2</accession>
<comment type="caution">
    <text evidence="2">The sequence shown here is derived from an EMBL/GenBank/DDBJ whole genome shotgun (WGS) entry which is preliminary data.</text>
</comment>
<dbReference type="AlphaFoldDB" id="A0A073J9S2"/>
<evidence type="ECO:0000256" key="1">
    <source>
        <dbReference type="SAM" id="Phobius"/>
    </source>
</evidence>
<name>A0A073J9S2_9RHOB</name>
<protein>
    <submittedName>
        <fullName evidence="2">Acyltransferase</fullName>
    </submittedName>
</protein>
<dbReference type="GeneID" id="68872011"/>
<evidence type="ECO:0000313" key="2">
    <source>
        <dbReference type="EMBL" id="KEJ94472.1"/>
    </source>
</evidence>
<dbReference type="RefSeq" id="WP_037929736.1">
    <property type="nucleotide sequence ID" value="NZ_CP054602.1"/>
</dbReference>
<sequence length="55" mass="5993">MLVLAGFVGGAIWGGYLARRRKGNRLDMLQYATSFGIAFGLLAFFASVILLRILS</sequence>
<feature type="transmembrane region" description="Helical" evidence="1">
    <location>
        <begin position="30"/>
        <end position="54"/>
    </location>
</feature>
<dbReference type="GO" id="GO:0016746">
    <property type="term" value="F:acyltransferase activity"/>
    <property type="evidence" value="ECO:0007669"/>
    <property type="project" value="UniProtKB-KW"/>
</dbReference>
<dbReference type="EMBL" id="JAMD01000013">
    <property type="protein sequence ID" value="KEJ94472.1"/>
    <property type="molecule type" value="Genomic_DNA"/>
</dbReference>
<evidence type="ECO:0000313" key="3">
    <source>
        <dbReference type="Proteomes" id="UP000027746"/>
    </source>
</evidence>
<gene>
    <name evidence="2" type="ORF">SUH3_06425</name>
</gene>
<reference evidence="2 3" key="1">
    <citation type="submission" date="2014-01" db="EMBL/GenBank/DDBJ databases">
        <title>Sulfitobacter sp. H3 (MCCC 1A00686) Genome Sequencing.</title>
        <authorList>
            <person name="Lai Q."/>
            <person name="Hong Z."/>
        </authorList>
    </citation>
    <scope>NUCLEOTIDE SEQUENCE [LARGE SCALE GENOMIC DNA]</scope>
    <source>
        <strain evidence="2 3">H3</strain>
    </source>
</reference>
<keyword evidence="2" id="KW-0808">Transferase</keyword>
<dbReference type="Proteomes" id="UP000027746">
    <property type="component" value="Unassembled WGS sequence"/>
</dbReference>